<name>A0A379IGW9_PSEFL</name>
<dbReference type="CDD" id="cd02947">
    <property type="entry name" value="TRX_family"/>
    <property type="match status" value="1"/>
</dbReference>
<dbReference type="AlphaFoldDB" id="A0A379IGW9"/>
<dbReference type="OrthoDB" id="7015968at2"/>
<dbReference type="Proteomes" id="UP000255125">
    <property type="component" value="Unassembled WGS sequence"/>
</dbReference>
<dbReference type="InterPro" id="IPR036249">
    <property type="entry name" value="Thioredoxin-like_sf"/>
</dbReference>
<dbReference type="RefSeq" id="WP_038441674.1">
    <property type="nucleotide sequence ID" value="NZ_CP008896.1"/>
</dbReference>
<organism evidence="2 3">
    <name type="scientific">Pseudomonas fluorescens</name>
    <dbReference type="NCBI Taxonomy" id="294"/>
    <lineage>
        <taxon>Bacteria</taxon>
        <taxon>Pseudomonadati</taxon>
        <taxon>Pseudomonadota</taxon>
        <taxon>Gammaproteobacteria</taxon>
        <taxon>Pseudomonadales</taxon>
        <taxon>Pseudomonadaceae</taxon>
        <taxon>Pseudomonas</taxon>
    </lineage>
</organism>
<dbReference type="InterPro" id="IPR013766">
    <property type="entry name" value="Thioredoxin_domain"/>
</dbReference>
<accession>A0A379IGW9</accession>
<dbReference type="SUPFAM" id="SSF52833">
    <property type="entry name" value="Thioredoxin-like"/>
    <property type="match status" value="1"/>
</dbReference>
<evidence type="ECO:0000259" key="1">
    <source>
        <dbReference type="Pfam" id="PF00085"/>
    </source>
</evidence>
<dbReference type="Pfam" id="PF00085">
    <property type="entry name" value="Thioredoxin"/>
    <property type="match status" value="1"/>
</dbReference>
<reference evidence="2 3" key="1">
    <citation type="submission" date="2018-06" db="EMBL/GenBank/DDBJ databases">
        <authorList>
            <consortium name="Pathogen Informatics"/>
            <person name="Doyle S."/>
        </authorList>
    </citation>
    <scope>NUCLEOTIDE SEQUENCE [LARGE SCALE GENOMIC DNA]</scope>
    <source>
        <strain evidence="2 3">NCTC10392</strain>
    </source>
</reference>
<feature type="domain" description="Thioredoxin" evidence="1">
    <location>
        <begin position="8"/>
        <end position="99"/>
    </location>
</feature>
<dbReference type="EMBL" id="UGUS01000002">
    <property type="protein sequence ID" value="SUD31503.1"/>
    <property type="molecule type" value="Genomic_DNA"/>
</dbReference>
<proteinExistence type="predicted"/>
<sequence length="120" mass="13542">MGMINTVIDSADAYNRALQTQRTVFMLFVSPQCPACSEAKPLFSKVAGHYRRQAALYVLDTSQTPRHPEVTGTPTLLILKNGRLVEKLKGFGPWETQEQTLKKTFDRHTRGVPTKRAKPR</sequence>
<gene>
    <name evidence="2" type="primary">trxA_1</name>
    <name evidence="2" type="ORF">NCTC10392_03436</name>
</gene>
<dbReference type="Gene3D" id="3.40.30.10">
    <property type="entry name" value="Glutaredoxin"/>
    <property type="match status" value="1"/>
</dbReference>
<evidence type="ECO:0000313" key="3">
    <source>
        <dbReference type="Proteomes" id="UP000255125"/>
    </source>
</evidence>
<protein>
    <submittedName>
        <fullName evidence="2">Thioredoxin</fullName>
    </submittedName>
</protein>
<evidence type="ECO:0000313" key="2">
    <source>
        <dbReference type="EMBL" id="SUD31503.1"/>
    </source>
</evidence>